<evidence type="ECO:0000256" key="5">
    <source>
        <dbReference type="ARBA" id="ARBA00022692"/>
    </source>
</evidence>
<dbReference type="STRING" id="885580.ENSFDAP00000002837"/>
<dbReference type="Pfam" id="PF00001">
    <property type="entry name" value="7tm_1"/>
    <property type="match status" value="1"/>
</dbReference>
<feature type="transmembrane region" description="Helical" evidence="12">
    <location>
        <begin position="225"/>
        <end position="248"/>
    </location>
</feature>
<dbReference type="AlphaFoldDB" id="A0A091CL27"/>
<feature type="transmembrane region" description="Helical" evidence="12">
    <location>
        <begin position="54"/>
        <end position="73"/>
    </location>
</feature>
<dbReference type="GO" id="GO:0004930">
    <property type="term" value="F:G protein-coupled receptor activity"/>
    <property type="evidence" value="ECO:0007669"/>
    <property type="project" value="UniProtKB-KW"/>
</dbReference>
<evidence type="ECO:0000256" key="7">
    <source>
        <dbReference type="ARBA" id="ARBA00022989"/>
    </source>
</evidence>
<keyword evidence="8" id="KW-0297">G-protein coupled receptor</keyword>
<dbReference type="OMA" id="VNIHAQH"/>
<evidence type="ECO:0000256" key="2">
    <source>
        <dbReference type="ARBA" id="ARBA00010663"/>
    </source>
</evidence>
<keyword evidence="15" id="KW-1185">Reference proteome</keyword>
<keyword evidence="10 14" id="KW-0675">Receptor</keyword>
<dbReference type="Gene3D" id="1.20.1070.10">
    <property type="entry name" value="Rhodopsin 7-helix transmembrane proteins"/>
    <property type="match status" value="2"/>
</dbReference>
<feature type="transmembrane region" description="Helical" evidence="12">
    <location>
        <begin position="93"/>
        <end position="114"/>
    </location>
</feature>
<evidence type="ECO:0000256" key="4">
    <source>
        <dbReference type="ARBA" id="ARBA00022606"/>
    </source>
</evidence>
<dbReference type="PRINTS" id="PR00245">
    <property type="entry name" value="OLFACTORYR"/>
</dbReference>
<feature type="transmembrane region" description="Helical" evidence="12">
    <location>
        <begin position="441"/>
        <end position="459"/>
    </location>
</feature>
<organism evidence="14 15">
    <name type="scientific">Fukomys damarensis</name>
    <name type="common">Damaraland mole rat</name>
    <name type="synonym">Cryptomys damarensis</name>
    <dbReference type="NCBI Taxonomy" id="885580"/>
    <lineage>
        <taxon>Eukaryota</taxon>
        <taxon>Metazoa</taxon>
        <taxon>Chordata</taxon>
        <taxon>Craniata</taxon>
        <taxon>Vertebrata</taxon>
        <taxon>Euteleostomi</taxon>
        <taxon>Mammalia</taxon>
        <taxon>Eutheria</taxon>
        <taxon>Euarchontoglires</taxon>
        <taxon>Glires</taxon>
        <taxon>Rodentia</taxon>
        <taxon>Hystricomorpha</taxon>
        <taxon>Bathyergidae</taxon>
        <taxon>Fukomys</taxon>
    </lineage>
</organism>
<accession>A0A091CL27</accession>
<evidence type="ECO:0000313" key="15">
    <source>
        <dbReference type="Proteomes" id="UP000028990"/>
    </source>
</evidence>
<dbReference type="FunFam" id="1.20.1070.10:FF:000009">
    <property type="entry name" value="Olfactory receptor"/>
    <property type="match status" value="1"/>
</dbReference>
<evidence type="ECO:0000313" key="14">
    <source>
        <dbReference type="EMBL" id="KFO19429.1"/>
    </source>
</evidence>
<proteinExistence type="inferred from homology"/>
<dbReference type="EMBL" id="KN125037">
    <property type="protein sequence ID" value="KFO19429.1"/>
    <property type="molecule type" value="Genomic_DNA"/>
</dbReference>
<comment type="subcellular location">
    <subcellularLocation>
        <location evidence="1">Cell membrane</location>
        <topology evidence="1">Multi-pass membrane protein</topology>
    </subcellularLocation>
</comment>
<dbReference type="PRINTS" id="PR00237">
    <property type="entry name" value="GPCRRHODOPSN"/>
</dbReference>
<keyword evidence="5 12" id="KW-0812">Transmembrane</keyword>
<feature type="transmembrane region" description="Helical" evidence="12">
    <location>
        <begin position="20"/>
        <end position="42"/>
    </location>
</feature>
<keyword evidence="7 12" id="KW-1133">Transmembrane helix</keyword>
<feature type="transmembrane region" description="Helical" evidence="12">
    <location>
        <begin position="294"/>
        <end position="316"/>
    </location>
</feature>
<feature type="domain" description="G-protein coupled receptors family 1 profile" evidence="13">
    <location>
        <begin position="240"/>
        <end position="489"/>
    </location>
</feature>
<reference evidence="14 15" key="1">
    <citation type="submission" date="2013-11" db="EMBL/GenBank/DDBJ databases">
        <title>The Damaraland mole rat (Fukomys damarensis) genome and evolution of African mole rats.</title>
        <authorList>
            <person name="Gladyshev V.N."/>
            <person name="Fang X."/>
        </authorList>
    </citation>
    <scope>NUCLEOTIDE SEQUENCE [LARGE SCALE GENOMIC DNA]</scope>
    <source>
        <tissue evidence="14">Liver</tissue>
    </source>
</reference>
<dbReference type="CDD" id="cd15918">
    <property type="entry name" value="7tmA_OR1_7-like"/>
    <property type="match status" value="1"/>
</dbReference>
<protein>
    <submittedName>
        <fullName evidence="14">Olfactory receptor 1G1</fullName>
    </submittedName>
</protein>
<sequence length="512" mass="57530">MRNQTTIFDFLLLGFAEQPLLFGLFLSMHLVTLIGNLLIILAIGSDQQLHTPMYFFLANLSLVDACFTCTIIPKVLVNIHAQHHTISHTGCLVQMYFFMALALLDDFLLAMMAYDRYVAICLPLKTGIRSQEMLQVKVRAPTGSCARDMTKTLRLTSVCAAPKGKRDSVTPAMFSWDDKRAANSTSLVAVAQYDPGQYLQENKNQTRFTDFLLLGFAEHPEQQPLLFGLFLSMHLVTLVGNLLIILAIGSDQQLHTPMYFFLANLSFVDACFTCTIIPKVLVNIHAQHHTISHTGCLVQMYFFMALALLDDFLLAVMAYDRYVAICLPLYYTMIMHPQCCQILVAISWFCSNLLAFSLTLLMAHFSFCASHTIPHFFCDLTPLLRLACSDTHTFQLIMFAEAALSGVVPLTCVLVSYAHIMHTILRIPSAGGKHKLSSTCGSHLTVVTLFYGTVFLVYFQPSSFYSADIGMAASIVYTMVTPMLNPFIYSLRNTDMKRALWRLFDLQKCYTQ</sequence>
<dbReference type="SUPFAM" id="SSF81321">
    <property type="entry name" value="Family A G protein-coupled receptor-like"/>
    <property type="match status" value="2"/>
</dbReference>
<feature type="transmembrane region" description="Helical" evidence="12">
    <location>
        <begin position="471"/>
        <end position="491"/>
    </location>
</feature>
<evidence type="ECO:0000256" key="8">
    <source>
        <dbReference type="ARBA" id="ARBA00023040"/>
    </source>
</evidence>
<feature type="domain" description="G-protein coupled receptors family 1 profile" evidence="13">
    <location>
        <begin position="35"/>
        <end position="125"/>
    </location>
</feature>
<dbReference type="GO" id="GO:0004984">
    <property type="term" value="F:olfactory receptor activity"/>
    <property type="evidence" value="ECO:0007669"/>
    <property type="project" value="InterPro"/>
</dbReference>
<dbReference type="Proteomes" id="UP000028990">
    <property type="component" value="Unassembled WGS sequence"/>
</dbReference>
<keyword evidence="9 12" id="KW-0472">Membrane</keyword>
<dbReference type="Pfam" id="PF13853">
    <property type="entry name" value="7tm_4"/>
    <property type="match status" value="1"/>
</dbReference>
<dbReference type="FunFam" id="1.10.1220.70:FF:000001">
    <property type="entry name" value="Olfactory receptor"/>
    <property type="match status" value="1"/>
</dbReference>
<dbReference type="InterPro" id="IPR017452">
    <property type="entry name" value="GPCR_Rhodpsn_7TM"/>
</dbReference>
<keyword evidence="11" id="KW-0807">Transducer</keyword>
<evidence type="ECO:0000256" key="12">
    <source>
        <dbReference type="SAM" id="Phobius"/>
    </source>
</evidence>
<keyword evidence="6" id="KW-0552">Olfaction</keyword>
<feature type="transmembrane region" description="Helical" evidence="12">
    <location>
        <begin position="260"/>
        <end position="282"/>
    </location>
</feature>
<dbReference type="PANTHER" id="PTHR48001">
    <property type="entry name" value="OLFACTORY RECEPTOR"/>
    <property type="match status" value="1"/>
</dbReference>
<evidence type="ECO:0000256" key="9">
    <source>
        <dbReference type="ARBA" id="ARBA00023136"/>
    </source>
</evidence>
<feature type="transmembrane region" description="Helical" evidence="12">
    <location>
        <begin position="397"/>
        <end position="420"/>
    </location>
</feature>
<evidence type="ECO:0000256" key="11">
    <source>
        <dbReference type="ARBA" id="ARBA00023224"/>
    </source>
</evidence>
<gene>
    <name evidence="14" type="ORF">H920_19145</name>
</gene>
<dbReference type="eggNOG" id="ENOG502TDCI">
    <property type="taxonomic scope" value="Eukaryota"/>
</dbReference>
<dbReference type="InterPro" id="IPR000725">
    <property type="entry name" value="Olfact_rcpt"/>
</dbReference>
<dbReference type="GO" id="GO:0005886">
    <property type="term" value="C:plasma membrane"/>
    <property type="evidence" value="ECO:0007669"/>
    <property type="project" value="UniProtKB-SubCell"/>
</dbReference>
<evidence type="ECO:0000259" key="13">
    <source>
        <dbReference type="PROSITE" id="PS50262"/>
    </source>
</evidence>
<evidence type="ECO:0000256" key="10">
    <source>
        <dbReference type="ARBA" id="ARBA00023170"/>
    </source>
</evidence>
<keyword evidence="3" id="KW-1003">Cell membrane</keyword>
<comment type="similarity">
    <text evidence="2">Belongs to the G-protein coupled receptor 1 family.</text>
</comment>
<dbReference type="InterPro" id="IPR000276">
    <property type="entry name" value="GPCR_Rhodpsn"/>
</dbReference>
<dbReference type="PROSITE" id="PS50262">
    <property type="entry name" value="G_PROTEIN_RECEP_F1_2"/>
    <property type="match status" value="2"/>
</dbReference>
<name>A0A091CL27_FUKDA</name>
<evidence type="ECO:0000256" key="3">
    <source>
        <dbReference type="ARBA" id="ARBA00022475"/>
    </source>
</evidence>
<dbReference type="FunFam" id="1.20.1070.10:FF:000410">
    <property type="entry name" value="Olfactory receptor 1348"/>
    <property type="match status" value="1"/>
</dbReference>
<evidence type="ECO:0000256" key="6">
    <source>
        <dbReference type="ARBA" id="ARBA00022725"/>
    </source>
</evidence>
<evidence type="ECO:0000256" key="1">
    <source>
        <dbReference type="ARBA" id="ARBA00004651"/>
    </source>
</evidence>
<keyword evidence="4" id="KW-0716">Sensory transduction</keyword>